<proteinExistence type="predicted"/>
<dbReference type="EMBL" id="JBJQOH010000004">
    <property type="protein sequence ID" value="KAL3688284.1"/>
    <property type="molecule type" value="Genomic_DNA"/>
</dbReference>
<evidence type="ECO:0000313" key="3">
    <source>
        <dbReference type="EMBL" id="KAL3688284.1"/>
    </source>
</evidence>
<dbReference type="InterPro" id="IPR036691">
    <property type="entry name" value="Endo/exonu/phosph_ase_sf"/>
</dbReference>
<feature type="region of interest" description="Disordered" evidence="2">
    <location>
        <begin position="678"/>
        <end position="712"/>
    </location>
</feature>
<evidence type="ECO:0000256" key="2">
    <source>
        <dbReference type="SAM" id="MobiDB-lite"/>
    </source>
</evidence>
<gene>
    <name evidence="3" type="ORF">R1sor_014593</name>
</gene>
<reference evidence="3 4" key="1">
    <citation type="submission" date="2024-09" db="EMBL/GenBank/DDBJ databases">
        <title>Chromosome-scale assembly of Riccia sorocarpa.</title>
        <authorList>
            <person name="Paukszto L."/>
        </authorList>
    </citation>
    <scope>NUCLEOTIDE SEQUENCE [LARGE SCALE GENOMIC DNA]</scope>
    <source>
        <strain evidence="3">LP-2024</strain>
        <tissue evidence="3">Aerial parts of the thallus</tissue>
    </source>
</reference>
<name>A0ABD3HDP9_9MARC</name>
<dbReference type="SUPFAM" id="SSF56219">
    <property type="entry name" value="DNase I-like"/>
    <property type="match status" value="1"/>
</dbReference>
<evidence type="ECO:0000313" key="4">
    <source>
        <dbReference type="Proteomes" id="UP001633002"/>
    </source>
</evidence>
<sequence>MLVDLKIISWNIHGLGSVDRLRVAKRWLVKEQKEVKILALQELKALEENLHFNLGSIWENANVIVDYSLSGRGGAALVLHPMIQVIERGIKGDGTCAWAKILTEKGPINVMSLYAPNNARERRGLWIWLRENLNEENWVITRDWNSVELPDDSDGPTVVLTRGDLRVWKVMTNDFELVDAYICAAFTEGPRFTRQVYCGDRLDQARLDRCYLSNGGSSVQHIHKVSHVATQTLSDHWPVVVTLHLKEEAQEEMRRGTYFKMNSEDLKNAEVFEGVRRIWKEHPDGVCDPQAKWVLAWDRVRKFLKNWRSNMRRKEDPLKQKKQELLAVRMRMQNERDTNLKARIQTLEAEIRKRELSYARCWRICSRVWWMTEGEAPSLYFFAQLKSKHARETIQSLRRENGTETKNEREIQAAVHQYFQKQFRVLPTSDHAVLLRREVLSLVDRRVSQEQNLELVKTPDEEEVDLLVEELPRNKALGLDGVTNNLIQDCYGMTLWKLELLMGKLRNPVPVDWRKLKVLFRKCRIECINDLVDRQGRIRVLPGLEREISADEDAAQQLTRVEGWLRQGPLTDENLEDSNGWTWCGGEVQIPMWTATNKTWKKVLTATGSSDEALYRKWPNGGGELEWRKNSSIPTSEILREVVRELEALGTRRTSESRQASILADIRKILAVIDRTENQEAHDPNLEWTNEEDVPNPDDLEANEDPSSSQQT</sequence>
<dbReference type="Proteomes" id="UP001633002">
    <property type="component" value="Unassembled WGS sequence"/>
</dbReference>
<comment type="caution">
    <text evidence="3">The sequence shown here is derived from an EMBL/GenBank/DDBJ whole genome shotgun (WGS) entry which is preliminary data.</text>
</comment>
<evidence type="ECO:0008006" key="5">
    <source>
        <dbReference type="Google" id="ProtNLM"/>
    </source>
</evidence>
<feature type="compositionally biased region" description="Acidic residues" evidence="2">
    <location>
        <begin position="689"/>
        <end position="704"/>
    </location>
</feature>
<protein>
    <recommendedName>
        <fullName evidence="5">Endonuclease/exonuclease/phosphatase domain-containing protein</fullName>
    </recommendedName>
</protein>
<accession>A0ABD3HDP9</accession>
<evidence type="ECO:0000256" key="1">
    <source>
        <dbReference type="SAM" id="Coils"/>
    </source>
</evidence>
<keyword evidence="1" id="KW-0175">Coiled coil</keyword>
<feature type="coiled-coil region" evidence="1">
    <location>
        <begin position="318"/>
        <end position="350"/>
    </location>
</feature>
<organism evidence="3 4">
    <name type="scientific">Riccia sorocarpa</name>
    <dbReference type="NCBI Taxonomy" id="122646"/>
    <lineage>
        <taxon>Eukaryota</taxon>
        <taxon>Viridiplantae</taxon>
        <taxon>Streptophyta</taxon>
        <taxon>Embryophyta</taxon>
        <taxon>Marchantiophyta</taxon>
        <taxon>Marchantiopsida</taxon>
        <taxon>Marchantiidae</taxon>
        <taxon>Marchantiales</taxon>
        <taxon>Ricciaceae</taxon>
        <taxon>Riccia</taxon>
    </lineage>
</organism>
<dbReference type="AlphaFoldDB" id="A0ABD3HDP9"/>
<dbReference type="Gene3D" id="3.60.10.10">
    <property type="entry name" value="Endonuclease/exonuclease/phosphatase"/>
    <property type="match status" value="1"/>
</dbReference>
<keyword evidence="4" id="KW-1185">Reference proteome</keyword>